<proteinExistence type="inferred from homology"/>
<dbReference type="RefSeq" id="XP_014671496.1">
    <property type="nucleotide sequence ID" value="XM_014816010.1"/>
</dbReference>
<dbReference type="InterPro" id="IPR001063">
    <property type="entry name" value="Ribosomal_uL22"/>
</dbReference>
<evidence type="ECO:0000256" key="3">
    <source>
        <dbReference type="ARBA" id="ARBA00023274"/>
    </source>
</evidence>
<dbReference type="CDD" id="cd00336">
    <property type="entry name" value="Ribosomal_L22"/>
    <property type="match status" value="1"/>
</dbReference>
<keyword evidence="7" id="KW-1185">Reference proteome</keyword>
<accession>A0ABM1EH25</accession>
<evidence type="ECO:0000256" key="6">
    <source>
        <dbReference type="RuleBase" id="RU004005"/>
    </source>
</evidence>
<dbReference type="PANTHER" id="PTHR13501">
    <property type="entry name" value="CHLOROPLAST 50S RIBOSOMAL PROTEIN L22-RELATED"/>
    <property type="match status" value="1"/>
</dbReference>
<dbReference type="Pfam" id="PF00237">
    <property type="entry name" value="Ribosomal_L22"/>
    <property type="match status" value="1"/>
</dbReference>
<evidence type="ECO:0000313" key="8">
    <source>
        <dbReference type="RefSeq" id="XP_014671496.1"/>
    </source>
</evidence>
<evidence type="ECO:0000256" key="1">
    <source>
        <dbReference type="ARBA" id="ARBA00009451"/>
    </source>
</evidence>
<dbReference type="PANTHER" id="PTHR13501:SF8">
    <property type="entry name" value="LARGE RIBOSOMAL SUBUNIT PROTEIN UL22M"/>
    <property type="match status" value="1"/>
</dbReference>
<dbReference type="Proteomes" id="UP000695022">
    <property type="component" value="Unplaced"/>
</dbReference>
<comment type="similarity">
    <text evidence="1 6">Belongs to the universal ribosomal protein uL22 family.</text>
</comment>
<dbReference type="InterPro" id="IPR047867">
    <property type="entry name" value="Ribosomal_uL22_bac/org-type"/>
</dbReference>
<evidence type="ECO:0000256" key="2">
    <source>
        <dbReference type="ARBA" id="ARBA00022980"/>
    </source>
</evidence>
<organism evidence="7 8">
    <name type="scientific">Priapulus caudatus</name>
    <name type="common">Priapulid worm</name>
    <dbReference type="NCBI Taxonomy" id="37621"/>
    <lineage>
        <taxon>Eukaryota</taxon>
        <taxon>Metazoa</taxon>
        <taxon>Ecdysozoa</taxon>
        <taxon>Scalidophora</taxon>
        <taxon>Priapulida</taxon>
        <taxon>Priapulimorpha</taxon>
        <taxon>Priapulimorphida</taxon>
        <taxon>Priapulidae</taxon>
        <taxon>Priapulus</taxon>
    </lineage>
</organism>
<reference evidence="8" key="1">
    <citation type="submission" date="2025-08" db="UniProtKB">
        <authorList>
            <consortium name="RefSeq"/>
        </authorList>
    </citation>
    <scope>IDENTIFICATION</scope>
</reference>
<protein>
    <recommendedName>
        <fullName evidence="4">Large ribosomal subunit protein uL22m</fullName>
    </recommendedName>
    <alternativeName>
        <fullName evidence="5">39S ribosomal protein L22, mitochondrial</fullName>
    </alternativeName>
</protein>
<dbReference type="InterPro" id="IPR036394">
    <property type="entry name" value="Ribosomal_uL22_sf"/>
</dbReference>
<evidence type="ECO:0000256" key="4">
    <source>
        <dbReference type="ARBA" id="ARBA00035286"/>
    </source>
</evidence>
<name>A0ABM1EH25_PRICU</name>
<sequence>MAAPVTQCFRRLLTSSRTFSTVIPATASVQQTWKHQRSCTFRDSILACSAAFLQHQQRCTLHTSAVLEWKKAGMNPGPTKWPKYNQVVWEPQKPDEPRRPAEIFHHRANIKYSPKKLWYIASWIRGMSIDEAIKQLSFHPQVGSHTVKEILLEAQDLAVKNHGVEYKSNLWIAESLAGRSSYIKGLRRHGRARYGMVEYKYCHYMVKLQEGSPPEHYYPPPPNHWQMMEEYLANWRRRTVLNGLKS</sequence>
<evidence type="ECO:0000256" key="5">
    <source>
        <dbReference type="ARBA" id="ARBA00035506"/>
    </source>
</evidence>
<gene>
    <name evidence="8" type="primary">LOC106812188</name>
</gene>
<evidence type="ECO:0000313" key="7">
    <source>
        <dbReference type="Proteomes" id="UP000695022"/>
    </source>
</evidence>
<keyword evidence="3 6" id="KW-0687">Ribonucleoprotein</keyword>
<dbReference type="Gene3D" id="3.90.470.10">
    <property type="entry name" value="Ribosomal protein L22/L17"/>
    <property type="match status" value="1"/>
</dbReference>
<dbReference type="GeneID" id="106812188"/>
<keyword evidence="2 6" id="KW-0689">Ribosomal protein</keyword>
<dbReference type="SUPFAM" id="SSF54843">
    <property type="entry name" value="Ribosomal protein L22"/>
    <property type="match status" value="1"/>
</dbReference>